<proteinExistence type="predicted"/>
<gene>
    <name evidence="1" type="ORF">ACED38_18650</name>
</gene>
<keyword evidence="2" id="KW-1185">Reference proteome</keyword>
<comment type="caution">
    <text evidence="1">The sequence shown here is derived from an EMBL/GenBank/DDBJ whole genome shotgun (WGS) entry which is preliminary data.</text>
</comment>
<reference evidence="1 2" key="1">
    <citation type="submission" date="2024-06" db="EMBL/GenBank/DDBJ databases">
        <authorList>
            <person name="Steensen K."/>
            <person name="Seneca J."/>
            <person name="Bartlau N."/>
            <person name="Yu A.X."/>
            <person name="Polz M.F."/>
        </authorList>
    </citation>
    <scope>NUCLEOTIDE SEQUENCE [LARGE SCALE GENOMIC DNA]</scope>
    <source>
        <strain evidence="1 2">FF146</strain>
    </source>
</reference>
<name>A0ABV4MBH8_9VIBR</name>
<protein>
    <submittedName>
        <fullName evidence="1">Uncharacterized protein</fullName>
    </submittedName>
</protein>
<dbReference type="EMBL" id="JBGOOT010000031">
    <property type="protein sequence ID" value="MEZ8196887.1"/>
    <property type="molecule type" value="Genomic_DNA"/>
</dbReference>
<dbReference type="RefSeq" id="WP_371731133.1">
    <property type="nucleotide sequence ID" value="NZ_JBGOOT010000031.1"/>
</dbReference>
<sequence length="230" mass="25964">MIELQAYGSNERMLPQIQQVTSLLYREAFNTRQHENLKFLLNHGARDISHAYEMMNEFFTTGTLQLGRAVKVITLFNGTDHYAQSFGTTNFDVFSVYHLNLCSLLALKELFESGMEYKDIKAEPAKMKGAVFAKRKEFLPKPVKKWRNKVAAHYAAADPKSGDNVATLMQSLSVLPAYNSPYYTVAGTSFDFDGKSSQLEEWALTKVYDDLALKLPSMSKLPPLLESIAK</sequence>
<organism evidence="1 2">
    <name type="scientific">Vibrio cortegadensis</name>
    <dbReference type="NCBI Taxonomy" id="1328770"/>
    <lineage>
        <taxon>Bacteria</taxon>
        <taxon>Pseudomonadati</taxon>
        <taxon>Pseudomonadota</taxon>
        <taxon>Gammaproteobacteria</taxon>
        <taxon>Vibrionales</taxon>
        <taxon>Vibrionaceae</taxon>
        <taxon>Vibrio</taxon>
    </lineage>
</organism>
<accession>A0ABV4MBH8</accession>
<evidence type="ECO:0000313" key="1">
    <source>
        <dbReference type="EMBL" id="MEZ8196887.1"/>
    </source>
</evidence>
<dbReference type="Proteomes" id="UP001569153">
    <property type="component" value="Unassembled WGS sequence"/>
</dbReference>
<evidence type="ECO:0000313" key="2">
    <source>
        <dbReference type="Proteomes" id="UP001569153"/>
    </source>
</evidence>